<dbReference type="PRINTS" id="PR00445">
    <property type="entry name" value="HUPFHYPC"/>
</dbReference>
<dbReference type="Proteomes" id="UP000091979">
    <property type="component" value="Unassembled WGS sequence"/>
</dbReference>
<dbReference type="PATRIC" id="fig|1560234.3.peg.2542"/>
<dbReference type="InterPro" id="IPR001109">
    <property type="entry name" value="Hydrogenase_HupF/HypC"/>
</dbReference>
<name>A0A1B7XJH9_9BACT</name>
<accession>A0A1B7XJH9</accession>
<evidence type="ECO:0000313" key="2">
    <source>
        <dbReference type="EMBL" id="OBQ55682.1"/>
    </source>
</evidence>
<dbReference type="Pfam" id="PF01455">
    <property type="entry name" value="HupF_HypC"/>
    <property type="match status" value="1"/>
</dbReference>
<dbReference type="PANTHER" id="PTHR35177:SF2">
    <property type="entry name" value="HYDROGENASE MATURATION FACTOR HYBG"/>
    <property type="match status" value="1"/>
</dbReference>
<dbReference type="GO" id="GO:1902670">
    <property type="term" value="F:carbon dioxide binding"/>
    <property type="evidence" value="ECO:0007669"/>
    <property type="project" value="TreeGrafter"/>
</dbReference>
<proteinExistence type="inferred from homology"/>
<dbReference type="GO" id="GO:0005506">
    <property type="term" value="F:iron ion binding"/>
    <property type="evidence" value="ECO:0007669"/>
    <property type="project" value="TreeGrafter"/>
</dbReference>
<evidence type="ECO:0000256" key="1">
    <source>
        <dbReference type="ARBA" id="ARBA00006018"/>
    </source>
</evidence>
<dbReference type="SUPFAM" id="SSF159127">
    <property type="entry name" value="HupF/HypC-like"/>
    <property type="match status" value="1"/>
</dbReference>
<comment type="caution">
    <text evidence="2">The sequence shown here is derived from an EMBL/GenBank/DDBJ whole genome shotgun (WGS) entry which is preliminary data.</text>
</comment>
<dbReference type="AlphaFoldDB" id="A0A1B7XJH9"/>
<organism evidence="2 3">
    <name type="scientific">Halodesulfovibrio spirochaetisodalis</name>
    <dbReference type="NCBI Taxonomy" id="1560234"/>
    <lineage>
        <taxon>Bacteria</taxon>
        <taxon>Pseudomonadati</taxon>
        <taxon>Thermodesulfobacteriota</taxon>
        <taxon>Desulfovibrionia</taxon>
        <taxon>Desulfovibrionales</taxon>
        <taxon>Desulfovibrionaceae</taxon>
        <taxon>Halodesulfovibrio</taxon>
    </lineage>
</organism>
<keyword evidence="3" id="KW-1185">Reference proteome</keyword>
<evidence type="ECO:0000313" key="3">
    <source>
        <dbReference type="Proteomes" id="UP000091979"/>
    </source>
</evidence>
<dbReference type="NCBIfam" id="TIGR00074">
    <property type="entry name" value="hypC_hupF"/>
    <property type="match status" value="1"/>
</dbReference>
<dbReference type="STRING" id="1560234.SP90_03365"/>
<sequence>MCLAIPAEVVEIQSDTMAKCRVGQSETYIDASTMLLESPAEIGDFVIVHAGFALRKLDFDEAQETLRLLRQMAGINESTPGAF</sequence>
<reference evidence="2 3" key="1">
    <citation type="submission" date="2015-01" db="EMBL/GenBank/DDBJ databases">
        <title>Desulfovibrio sp. JC271 draft genome sequence.</title>
        <authorList>
            <person name="Shivani Y."/>
            <person name="Subhash Y."/>
            <person name="Sasikala C."/>
            <person name="Ramana C.V."/>
        </authorList>
    </citation>
    <scope>NUCLEOTIDE SEQUENCE [LARGE SCALE GENOMIC DNA]</scope>
    <source>
        <strain evidence="2 3">JC271</strain>
    </source>
</reference>
<dbReference type="EMBL" id="JXMS01000004">
    <property type="protein sequence ID" value="OBQ55682.1"/>
    <property type="molecule type" value="Genomic_DNA"/>
</dbReference>
<dbReference type="OrthoDB" id="9806017at2"/>
<comment type="similarity">
    <text evidence="1">Belongs to the HupF/HypC family.</text>
</comment>
<dbReference type="GO" id="GO:0051604">
    <property type="term" value="P:protein maturation"/>
    <property type="evidence" value="ECO:0007669"/>
    <property type="project" value="TreeGrafter"/>
</dbReference>
<dbReference type="Gene3D" id="2.30.30.140">
    <property type="match status" value="1"/>
</dbReference>
<gene>
    <name evidence="2" type="ORF">SP90_03365</name>
</gene>
<dbReference type="PANTHER" id="PTHR35177">
    <property type="entry name" value="HYDROGENASE MATURATION FACTOR HYBG"/>
    <property type="match status" value="1"/>
</dbReference>
<protein>
    <submittedName>
        <fullName evidence="2">Hydantoin utilization protein B</fullName>
    </submittedName>
</protein>
<dbReference type="RefSeq" id="WP_066852572.1">
    <property type="nucleotide sequence ID" value="NZ_JXMS01000004.1"/>
</dbReference>